<comment type="caution">
    <text evidence="1">The sequence shown here is derived from an EMBL/GenBank/DDBJ whole genome shotgun (WGS) entry which is preliminary data.</text>
</comment>
<evidence type="ECO:0000313" key="2">
    <source>
        <dbReference type="Proteomes" id="UP000218164"/>
    </source>
</evidence>
<protein>
    <submittedName>
        <fullName evidence="1">Uncharacterized protein</fullName>
    </submittedName>
</protein>
<accession>A0A2A2HPV8</accession>
<evidence type="ECO:0000313" key="1">
    <source>
        <dbReference type="EMBL" id="PAV11243.1"/>
    </source>
</evidence>
<dbReference type="EMBL" id="LMVP01000524">
    <property type="protein sequence ID" value="PAV11243.1"/>
    <property type="molecule type" value="Genomic_DNA"/>
</dbReference>
<dbReference type="AlphaFoldDB" id="A0A2A2HPV8"/>
<name>A0A2A2HPV8_9EURY</name>
<gene>
    <name evidence="1" type="ORF">ASJ81_10880</name>
</gene>
<reference evidence="1 2" key="1">
    <citation type="journal article" date="2017" name="BMC Genomics">
        <title>Genomic analysis of methanogenic archaea reveals a shift towards energy conservation.</title>
        <authorList>
            <person name="Gilmore S.P."/>
            <person name="Henske J.K."/>
            <person name="Sexton J.A."/>
            <person name="Solomon K.V."/>
            <person name="Seppala S."/>
            <person name="Yoo J.I."/>
            <person name="Huyett L.M."/>
            <person name="Pressman A."/>
            <person name="Cogan J.Z."/>
            <person name="Kivenson V."/>
            <person name="Peng X."/>
            <person name="Tan Y."/>
            <person name="Valentine D.L."/>
            <person name="O'Malley M.A."/>
        </authorList>
    </citation>
    <scope>NUCLEOTIDE SEQUENCE [LARGE SCALE GENOMIC DNA]</scope>
    <source>
        <strain evidence="1 2">MC-15</strain>
    </source>
</reference>
<dbReference type="Proteomes" id="UP000218164">
    <property type="component" value="Unassembled WGS sequence"/>
</dbReference>
<sequence>MEIRNSEINGKMLKTMEIQNPETYGKVSKIEETQNLEINRKVLDICSGLSFSGFRVFLFSFII</sequence>
<proteinExistence type="predicted"/>
<keyword evidence="2" id="KW-1185">Reference proteome</keyword>
<organism evidence="1 2">
    <name type="scientific">Methanosarcina spelaei</name>
    <dbReference type="NCBI Taxonomy" id="1036679"/>
    <lineage>
        <taxon>Archaea</taxon>
        <taxon>Methanobacteriati</taxon>
        <taxon>Methanobacteriota</taxon>
        <taxon>Stenosarchaea group</taxon>
        <taxon>Methanomicrobia</taxon>
        <taxon>Methanosarcinales</taxon>
        <taxon>Methanosarcinaceae</taxon>
        <taxon>Methanosarcina</taxon>
    </lineage>
</organism>